<dbReference type="AlphaFoldDB" id="A0A6P8EJ71"/>
<evidence type="ECO:0000259" key="1">
    <source>
        <dbReference type="Pfam" id="PF00646"/>
    </source>
</evidence>
<dbReference type="GeneID" id="116214204"/>
<accession>A0A6P8EJ71</accession>
<reference evidence="3" key="1">
    <citation type="journal article" date="2020" name="Plant Biotechnol. J.">
        <title>The pomegranate (Punica granatum L.) draft genome dissects genetic divergence between soft- and hard-seeded cultivars.</title>
        <authorList>
            <person name="Luo X."/>
            <person name="Li H."/>
            <person name="Wu Z."/>
            <person name="Yao W."/>
            <person name="Zhao P."/>
            <person name="Cao D."/>
            <person name="Yu H."/>
            <person name="Li K."/>
            <person name="Poudel K."/>
            <person name="Zhao D."/>
            <person name="Zhang F."/>
            <person name="Xia X."/>
            <person name="Chen L."/>
            <person name="Wang Q."/>
            <person name="Jing D."/>
            <person name="Cao S."/>
        </authorList>
    </citation>
    <scope>NUCLEOTIDE SEQUENCE [LARGE SCALE GENOMIC DNA]</scope>
</reference>
<dbReference type="RefSeq" id="XP_031405401.1">
    <property type="nucleotide sequence ID" value="XM_031549541.1"/>
</dbReference>
<protein>
    <submittedName>
        <fullName evidence="4 5">FBD-associated F-box protein At5g60610-like isoform X1</fullName>
    </submittedName>
</protein>
<organism evidence="3 6">
    <name type="scientific">Punica granatum</name>
    <name type="common">Pomegranate</name>
    <dbReference type="NCBI Taxonomy" id="22663"/>
    <lineage>
        <taxon>Eukaryota</taxon>
        <taxon>Viridiplantae</taxon>
        <taxon>Streptophyta</taxon>
        <taxon>Embryophyta</taxon>
        <taxon>Tracheophyta</taxon>
        <taxon>Spermatophyta</taxon>
        <taxon>Magnoliopsida</taxon>
        <taxon>eudicotyledons</taxon>
        <taxon>Gunneridae</taxon>
        <taxon>Pentapetalae</taxon>
        <taxon>rosids</taxon>
        <taxon>malvids</taxon>
        <taxon>Myrtales</taxon>
        <taxon>Lythraceae</taxon>
        <taxon>Punica</taxon>
    </lineage>
</organism>
<dbReference type="PANTHER" id="PTHR34145:SF69">
    <property type="entry name" value="FBD DOMAIN-CONTAINING PROTEIN"/>
    <property type="match status" value="1"/>
</dbReference>
<dbReference type="OrthoDB" id="1901752at2759"/>
<evidence type="ECO:0000313" key="5">
    <source>
        <dbReference type="RefSeq" id="XP_031405398.1"/>
    </source>
</evidence>
<evidence type="ECO:0000259" key="2">
    <source>
        <dbReference type="Pfam" id="PF23622"/>
    </source>
</evidence>
<dbReference type="Gene3D" id="3.80.10.10">
    <property type="entry name" value="Ribonuclease Inhibitor"/>
    <property type="match status" value="1"/>
</dbReference>
<feature type="domain" description="At1g61320/AtMIF1 LRR" evidence="2">
    <location>
        <begin position="103"/>
        <end position="249"/>
    </location>
</feature>
<dbReference type="InterPro" id="IPR001810">
    <property type="entry name" value="F-box_dom"/>
</dbReference>
<dbReference type="SUPFAM" id="SSF52047">
    <property type="entry name" value="RNI-like"/>
    <property type="match status" value="1"/>
</dbReference>
<dbReference type="InterPro" id="IPR032675">
    <property type="entry name" value="LRR_dom_sf"/>
</dbReference>
<sequence length="528" mass="60474">MDDDDKISLLPEHVKHRILSFIPSIKEVVRTSSLSKSWLRTWRSFQVTDFDQSLILPDSAIHQFVGARRWNEYSESFVRFVDDALMRSCDGMPRFQVLATAEMAPHVDKWVGMALDYHVEELSINICKVENFPGNLLYSIPKRVLSAEFIKSLTLSGDVKFDGISTVSLPSLRSLGLSHSHIDNQMFQRLLGCCPFLEDLTVGSCSLLSEIEVSNLSFLSRVMVMASCWPELQVVRIEAPALESFRCYSPYLLKQDIGLIVRLSPSLRCLEFRDLFKMDDWFCQFLSKFPMLESLSLGRCRLLKRITISNPLLKNLSITNCDNLVDIRIDTPKLSSFDYEALSTLPSIWTENPPYNCAVGLYFRSPRIQAPSACFQELQKFLTEWSTTFGCFELTVHLYEWDEGMMGEINKKLDLSTPGIQHLKLVFDASQLSYPLILDSILSNCRPTTILLRVTKPLLKFICEALANREENPECCPGKVQCWKHELKGAKIERVQGTQHHGPLDWQIMLSLLPTLSTWTEVCFRLQW</sequence>
<evidence type="ECO:0000313" key="6">
    <source>
        <dbReference type="RefSeq" id="XP_031405401.1"/>
    </source>
</evidence>
<proteinExistence type="predicted"/>
<dbReference type="RefSeq" id="XP_031405397.1">
    <property type="nucleotide sequence ID" value="XM_031549537.1"/>
</dbReference>
<keyword evidence="3" id="KW-1185">Reference proteome</keyword>
<dbReference type="SUPFAM" id="SSF81383">
    <property type="entry name" value="F-box domain"/>
    <property type="match status" value="1"/>
</dbReference>
<dbReference type="Pfam" id="PF00646">
    <property type="entry name" value="F-box"/>
    <property type="match status" value="1"/>
</dbReference>
<evidence type="ECO:0000313" key="3">
    <source>
        <dbReference type="Proteomes" id="UP000515151"/>
    </source>
</evidence>
<evidence type="ECO:0000313" key="4">
    <source>
        <dbReference type="RefSeq" id="XP_031405397.1"/>
    </source>
</evidence>
<feature type="domain" description="F-box" evidence="1">
    <location>
        <begin position="7"/>
        <end position="47"/>
    </location>
</feature>
<dbReference type="Proteomes" id="UP000515151">
    <property type="component" value="Chromosome 7"/>
</dbReference>
<dbReference type="InterPro" id="IPR053772">
    <property type="entry name" value="At1g61320/At1g61330-like"/>
</dbReference>
<dbReference type="Pfam" id="PF23622">
    <property type="entry name" value="LRR_At1g61320_AtMIF1"/>
    <property type="match status" value="2"/>
</dbReference>
<feature type="domain" description="At1g61320/AtMIF1 LRR" evidence="2">
    <location>
        <begin position="266"/>
        <end position="341"/>
    </location>
</feature>
<dbReference type="RefSeq" id="XP_031405398.1">
    <property type="nucleotide sequence ID" value="XM_031549538.1"/>
</dbReference>
<gene>
    <name evidence="4 5 6" type="primary">LOC116214204</name>
</gene>
<name>A0A6P8EJ71_PUNGR</name>
<reference evidence="4 5" key="2">
    <citation type="submission" date="2025-04" db="UniProtKB">
        <authorList>
            <consortium name="RefSeq"/>
        </authorList>
    </citation>
    <scope>IDENTIFICATION</scope>
    <source>
        <tissue evidence="4 5">Leaf</tissue>
    </source>
</reference>
<dbReference type="InterPro" id="IPR055357">
    <property type="entry name" value="LRR_At1g61320_AtMIF1"/>
</dbReference>
<dbReference type="PANTHER" id="PTHR34145">
    <property type="entry name" value="OS02G0105600 PROTEIN"/>
    <property type="match status" value="1"/>
</dbReference>
<dbReference type="InterPro" id="IPR036047">
    <property type="entry name" value="F-box-like_dom_sf"/>
</dbReference>